<accession>A0ABU2H5P9</accession>
<sequence length="507" mass="53899">MSEREQWGTRAGFLLAAIGSAVGLGNIWRFPYVAYEGGGGAFLVPYLVALVTAGLPLLILVYAIGHRYRGSPPVALRRISRPAEAIGWWQVGISFIIAIYYAVIIAWAIRYVGFAVTEQWGEDTAAFFDGFIGSAAEPGMISAYVPGVVWPLLLVWIVTLGVLAFGVRRGIERANKIFIPLLAILFCLLVAQAVTLDGAAQGLDALFTPDWGAITDGAVWVSAYGQIFFSLSIGFGIMITYASYLRRRADLTGSALVAGFANSSFEVLAGIGVFAALGFMAFSDGVAVDEVVESGIGLAFMAFPEIISTMPLGALFGILFFVSLVVAGLSSLISIVQVVVAAVQDRFGISRTAAVAGVGGGTAVVSVALFPTDQGLVVLDVVDRFINSYGIAAASLVLLIVVAWVLRRLPDLKRHAERYSSIPLTGWWIACLGVITPLVLGWMLVDTLREEFAERYGDYPLQLLVGLGGGVAVGVIVVAVVLTLVLRNREVPALPDPDETNVDEGSR</sequence>
<keyword evidence="2" id="KW-0813">Transport</keyword>
<feature type="transmembrane region" description="Helical" evidence="6">
    <location>
        <begin position="148"/>
        <end position="167"/>
    </location>
</feature>
<dbReference type="PANTHER" id="PTHR42948:SF1">
    <property type="entry name" value="TRANSPORTER"/>
    <property type="match status" value="1"/>
</dbReference>
<evidence type="ECO:0000313" key="8">
    <source>
        <dbReference type="Proteomes" id="UP001250214"/>
    </source>
</evidence>
<keyword evidence="8" id="KW-1185">Reference proteome</keyword>
<organism evidence="7 8">
    <name type="scientific">Lipingzhangella rawalii</name>
    <dbReference type="NCBI Taxonomy" id="2055835"/>
    <lineage>
        <taxon>Bacteria</taxon>
        <taxon>Bacillati</taxon>
        <taxon>Actinomycetota</taxon>
        <taxon>Actinomycetes</taxon>
        <taxon>Streptosporangiales</taxon>
        <taxon>Nocardiopsidaceae</taxon>
        <taxon>Lipingzhangella</taxon>
    </lineage>
</organism>
<comment type="caution">
    <text evidence="7">The sequence shown here is derived from an EMBL/GenBank/DDBJ whole genome shotgun (WGS) entry which is preliminary data.</text>
</comment>
<evidence type="ECO:0000256" key="2">
    <source>
        <dbReference type="ARBA" id="ARBA00022448"/>
    </source>
</evidence>
<gene>
    <name evidence="7" type="ORF">RIF23_08495</name>
</gene>
<keyword evidence="5 6" id="KW-0472">Membrane</keyword>
<name>A0ABU2H5P9_9ACTN</name>
<dbReference type="CDD" id="cd10334">
    <property type="entry name" value="SLC6sbd_u1"/>
    <property type="match status" value="1"/>
</dbReference>
<dbReference type="Pfam" id="PF00209">
    <property type="entry name" value="SNF"/>
    <property type="match status" value="2"/>
</dbReference>
<feature type="transmembrane region" description="Helical" evidence="6">
    <location>
        <begin position="43"/>
        <end position="65"/>
    </location>
</feature>
<feature type="transmembrane region" description="Helical" evidence="6">
    <location>
        <begin position="314"/>
        <end position="340"/>
    </location>
</feature>
<evidence type="ECO:0000256" key="4">
    <source>
        <dbReference type="ARBA" id="ARBA00022989"/>
    </source>
</evidence>
<dbReference type="SUPFAM" id="SSF161070">
    <property type="entry name" value="SNF-like"/>
    <property type="match status" value="1"/>
</dbReference>
<evidence type="ECO:0000256" key="1">
    <source>
        <dbReference type="ARBA" id="ARBA00004141"/>
    </source>
</evidence>
<feature type="transmembrane region" description="Helical" evidence="6">
    <location>
        <begin position="86"/>
        <end position="109"/>
    </location>
</feature>
<feature type="transmembrane region" description="Helical" evidence="6">
    <location>
        <begin position="465"/>
        <end position="486"/>
    </location>
</feature>
<keyword evidence="3 6" id="KW-0812">Transmembrane</keyword>
<dbReference type="PROSITE" id="PS50267">
    <property type="entry name" value="NA_NEUROTRAN_SYMP_3"/>
    <property type="match status" value="1"/>
</dbReference>
<dbReference type="EMBL" id="JAVLVT010000003">
    <property type="protein sequence ID" value="MDS1270332.1"/>
    <property type="molecule type" value="Genomic_DNA"/>
</dbReference>
<evidence type="ECO:0000256" key="5">
    <source>
        <dbReference type="ARBA" id="ARBA00023136"/>
    </source>
</evidence>
<reference evidence="8" key="1">
    <citation type="submission" date="2023-07" db="EMBL/GenBank/DDBJ databases">
        <title>Novel species in the genus Lipingzhangella isolated from Sambhar Salt Lake.</title>
        <authorList>
            <person name="Jiya N."/>
            <person name="Kajale S."/>
            <person name="Sharma A."/>
        </authorList>
    </citation>
    <scope>NUCLEOTIDE SEQUENCE [LARGE SCALE GENOMIC DNA]</scope>
    <source>
        <strain evidence="8">LS1_29</strain>
    </source>
</reference>
<dbReference type="Proteomes" id="UP001250214">
    <property type="component" value="Unassembled WGS sequence"/>
</dbReference>
<dbReference type="PRINTS" id="PR00176">
    <property type="entry name" value="NANEUSMPORT"/>
</dbReference>
<feature type="transmembrane region" description="Helical" evidence="6">
    <location>
        <begin position="256"/>
        <end position="282"/>
    </location>
</feature>
<keyword evidence="4 6" id="KW-1133">Transmembrane helix</keyword>
<dbReference type="PANTHER" id="PTHR42948">
    <property type="entry name" value="TRANSPORTER"/>
    <property type="match status" value="1"/>
</dbReference>
<comment type="subcellular location">
    <subcellularLocation>
        <location evidence="1">Membrane</location>
        <topology evidence="1">Multi-pass membrane protein</topology>
    </subcellularLocation>
</comment>
<feature type="transmembrane region" description="Helical" evidence="6">
    <location>
        <begin position="179"/>
        <end position="203"/>
    </location>
</feature>
<feature type="transmembrane region" description="Helical" evidence="6">
    <location>
        <begin position="223"/>
        <end position="244"/>
    </location>
</feature>
<dbReference type="InterPro" id="IPR000175">
    <property type="entry name" value="Na/ntran_symport"/>
</dbReference>
<feature type="transmembrane region" description="Helical" evidence="6">
    <location>
        <begin position="12"/>
        <end position="31"/>
    </location>
</feature>
<feature type="transmembrane region" description="Helical" evidence="6">
    <location>
        <begin position="352"/>
        <end position="371"/>
    </location>
</feature>
<feature type="transmembrane region" description="Helical" evidence="6">
    <location>
        <begin position="427"/>
        <end position="445"/>
    </location>
</feature>
<proteinExistence type="predicted"/>
<dbReference type="RefSeq" id="WP_310911850.1">
    <property type="nucleotide sequence ID" value="NZ_JAVLVT010000003.1"/>
</dbReference>
<evidence type="ECO:0000256" key="6">
    <source>
        <dbReference type="SAM" id="Phobius"/>
    </source>
</evidence>
<dbReference type="NCBIfam" id="NF037979">
    <property type="entry name" value="Na_transp"/>
    <property type="match status" value="1"/>
</dbReference>
<feature type="transmembrane region" description="Helical" evidence="6">
    <location>
        <begin position="386"/>
        <end position="406"/>
    </location>
</feature>
<dbReference type="InterPro" id="IPR037272">
    <property type="entry name" value="SNS_sf"/>
</dbReference>
<evidence type="ECO:0000313" key="7">
    <source>
        <dbReference type="EMBL" id="MDS1270332.1"/>
    </source>
</evidence>
<protein>
    <submittedName>
        <fullName evidence="7">Sodium-dependent transporter</fullName>
    </submittedName>
</protein>
<evidence type="ECO:0000256" key="3">
    <source>
        <dbReference type="ARBA" id="ARBA00022692"/>
    </source>
</evidence>